<dbReference type="Pfam" id="PF00723">
    <property type="entry name" value="Glyco_hydro_15"/>
    <property type="match status" value="1"/>
</dbReference>
<dbReference type="GO" id="GO:0004553">
    <property type="term" value="F:hydrolase activity, hydrolyzing O-glycosyl compounds"/>
    <property type="evidence" value="ECO:0007669"/>
    <property type="project" value="UniProtKB-ARBA"/>
</dbReference>
<dbReference type="InterPro" id="IPR012341">
    <property type="entry name" value="6hp_glycosidase-like_sf"/>
</dbReference>
<dbReference type="OrthoDB" id="3902805at2"/>
<dbReference type="PANTHER" id="PTHR31616:SF0">
    <property type="entry name" value="GLUCAN 1,4-ALPHA-GLUCOSIDASE"/>
    <property type="match status" value="1"/>
</dbReference>
<keyword evidence="3" id="KW-0378">Hydrolase</keyword>
<proteinExistence type="predicted"/>
<dbReference type="EMBL" id="QYUO01000002">
    <property type="protein sequence ID" value="RJF96318.1"/>
    <property type="molecule type" value="Genomic_DNA"/>
</dbReference>
<protein>
    <submittedName>
        <fullName evidence="3">Glycoside hydrolase family 15 protein</fullName>
    </submittedName>
</protein>
<dbReference type="InterPro" id="IPR045582">
    <property type="entry name" value="Trehalase-like_N"/>
</dbReference>
<organism evidence="3 4">
    <name type="scientific">Noviherbaspirillum saxi</name>
    <dbReference type="NCBI Taxonomy" id="2320863"/>
    <lineage>
        <taxon>Bacteria</taxon>
        <taxon>Pseudomonadati</taxon>
        <taxon>Pseudomonadota</taxon>
        <taxon>Betaproteobacteria</taxon>
        <taxon>Burkholderiales</taxon>
        <taxon>Oxalobacteraceae</taxon>
        <taxon>Noviherbaspirillum</taxon>
    </lineage>
</organism>
<evidence type="ECO:0000259" key="1">
    <source>
        <dbReference type="Pfam" id="PF00723"/>
    </source>
</evidence>
<evidence type="ECO:0000313" key="3">
    <source>
        <dbReference type="EMBL" id="RJF96318.1"/>
    </source>
</evidence>
<keyword evidence="4" id="KW-1185">Reference proteome</keyword>
<name>A0A3A3FL98_9BURK</name>
<gene>
    <name evidence="3" type="ORF">D3871_20015</name>
</gene>
<dbReference type="InterPro" id="IPR011613">
    <property type="entry name" value="GH15-like"/>
</dbReference>
<feature type="domain" description="Trehalase-like N-terminal" evidence="2">
    <location>
        <begin position="1"/>
        <end position="161"/>
    </location>
</feature>
<accession>A0A3A3FL98</accession>
<dbReference type="SUPFAM" id="SSF48208">
    <property type="entry name" value="Six-hairpin glycosidases"/>
    <property type="match status" value="1"/>
</dbReference>
<dbReference type="GO" id="GO:0005975">
    <property type="term" value="P:carbohydrate metabolic process"/>
    <property type="evidence" value="ECO:0007669"/>
    <property type="project" value="InterPro"/>
</dbReference>
<dbReference type="InterPro" id="IPR008928">
    <property type="entry name" value="6-hairpin_glycosidase_sf"/>
</dbReference>
<dbReference type="Proteomes" id="UP000265955">
    <property type="component" value="Unassembled WGS sequence"/>
</dbReference>
<evidence type="ECO:0000313" key="4">
    <source>
        <dbReference type="Proteomes" id="UP000265955"/>
    </source>
</evidence>
<sequence>MIGDCHCVALVSRAGSIDWCCMPRIDDDSLFGRLLDWNKGGFCAITPVDPGYTSTRRYLPGTMMLETCFRTSQGEVMLYDFFAMEDDALEHPRFDHVRIVDGITGEVELNVDICPRFDYGEIIPRMRSHDSGAYTAIGSNKGLIICCNVPLDVVEHRDLSTTMRVSKGQRIRLMLEFQLPELIEAAIAGGLPDAARIDRAFEHTQAWWTDWAGRIRAPFEVDEQTLRSAITLKSLTFERTGAIAAAATTSLPESIGGQRNWDYRFSWIRDSVFTVRVLHDLGYVREADRFHQFIERSSAGSADELQIMYGVDGKRRLTEIELDWLEGYRQSRPVRIGNGAAKQLQMDIFGELVEMAWQWHASGHPTEPDYWTFLVDVIDAVCERWQERDHGIWEVRAAPAHYVHSKVMCWAALNHGIQLAQDNSFEAPVEHWTRSRDLLRQAVETSGYDPERGVFVQTFDNRYLDAALLLMPRVGFIAYDDPRMLRTTDAICSELDRKGLLVRYNSPDNLPGTEGVFLPCTFWLVACLACQHQRERAWQYYERALGCANDVGLFSEEFDVDHRLMLGNFPQGLTHVSQITARLALAAMEGSC</sequence>
<dbReference type="Pfam" id="PF19291">
    <property type="entry name" value="TREH_N"/>
    <property type="match status" value="1"/>
</dbReference>
<comment type="caution">
    <text evidence="3">The sequence shown here is derived from an EMBL/GenBank/DDBJ whole genome shotgun (WGS) entry which is preliminary data.</text>
</comment>
<feature type="domain" description="GH15-like" evidence="1">
    <location>
        <begin position="225"/>
        <end position="581"/>
    </location>
</feature>
<evidence type="ECO:0000259" key="2">
    <source>
        <dbReference type="Pfam" id="PF19291"/>
    </source>
</evidence>
<dbReference type="Gene3D" id="1.50.10.10">
    <property type="match status" value="1"/>
</dbReference>
<dbReference type="PANTHER" id="PTHR31616">
    <property type="entry name" value="TREHALASE"/>
    <property type="match status" value="1"/>
</dbReference>
<reference evidence="4" key="1">
    <citation type="submission" date="2018-09" db="EMBL/GenBank/DDBJ databases">
        <authorList>
            <person name="Zhu H."/>
        </authorList>
    </citation>
    <scope>NUCLEOTIDE SEQUENCE [LARGE SCALE GENOMIC DNA]</scope>
    <source>
        <strain evidence="4">K1R23-30</strain>
    </source>
</reference>
<dbReference type="AlphaFoldDB" id="A0A3A3FL98"/>